<organism evidence="2 3">
    <name type="scientific">Cohnella endophytica</name>
    <dbReference type="NCBI Taxonomy" id="2419778"/>
    <lineage>
        <taxon>Bacteria</taxon>
        <taxon>Bacillati</taxon>
        <taxon>Bacillota</taxon>
        <taxon>Bacilli</taxon>
        <taxon>Bacillales</taxon>
        <taxon>Paenibacillaceae</taxon>
        <taxon>Cohnella</taxon>
    </lineage>
</organism>
<dbReference type="Pfam" id="PF13602">
    <property type="entry name" value="ADH_zinc_N_2"/>
    <property type="match status" value="1"/>
</dbReference>
<dbReference type="EMBL" id="RBZM01000010">
    <property type="protein sequence ID" value="RKP47896.1"/>
    <property type="molecule type" value="Genomic_DNA"/>
</dbReference>
<dbReference type="OrthoDB" id="9792162at2"/>
<dbReference type="Pfam" id="PF08240">
    <property type="entry name" value="ADH_N"/>
    <property type="match status" value="1"/>
</dbReference>
<gene>
    <name evidence="2" type="ORF">D7Z26_22035</name>
</gene>
<name>A0A494XH16_9BACL</name>
<dbReference type="InterPro" id="IPR013154">
    <property type="entry name" value="ADH-like_N"/>
</dbReference>
<dbReference type="Gene3D" id="3.40.50.720">
    <property type="entry name" value="NAD(P)-binding Rossmann-like Domain"/>
    <property type="match status" value="1"/>
</dbReference>
<feature type="domain" description="Enoyl reductase (ER)" evidence="1">
    <location>
        <begin position="10"/>
        <end position="307"/>
    </location>
</feature>
<dbReference type="Gene3D" id="3.90.180.10">
    <property type="entry name" value="Medium-chain alcohol dehydrogenases, catalytic domain"/>
    <property type="match status" value="1"/>
</dbReference>
<dbReference type="PANTHER" id="PTHR11695:SF648">
    <property type="entry name" value="ZINC-BINDING OXIDOREDUCTASE"/>
    <property type="match status" value="1"/>
</dbReference>
<dbReference type="InterPro" id="IPR036291">
    <property type="entry name" value="NAD(P)-bd_dom_sf"/>
</dbReference>
<dbReference type="PANTHER" id="PTHR11695">
    <property type="entry name" value="ALCOHOL DEHYDROGENASE RELATED"/>
    <property type="match status" value="1"/>
</dbReference>
<reference evidence="2 3" key="1">
    <citation type="submission" date="2018-10" db="EMBL/GenBank/DDBJ databases">
        <title>Cohnella sp. M2MS4P-1, whole genome shotgun sequence.</title>
        <authorList>
            <person name="Tuo L."/>
        </authorList>
    </citation>
    <scope>NUCLEOTIDE SEQUENCE [LARGE SCALE GENOMIC DNA]</scope>
    <source>
        <strain evidence="2 3">M2MS4P-1</strain>
    </source>
</reference>
<evidence type="ECO:0000313" key="3">
    <source>
        <dbReference type="Proteomes" id="UP000282076"/>
    </source>
</evidence>
<dbReference type="SUPFAM" id="SSF51735">
    <property type="entry name" value="NAD(P)-binding Rossmann-fold domains"/>
    <property type="match status" value="1"/>
</dbReference>
<evidence type="ECO:0000259" key="1">
    <source>
        <dbReference type="SMART" id="SM00829"/>
    </source>
</evidence>
<keyword evidence="3" id="KW-1185">Reference proteome</keyword>
<comment type="caution">
    <text evidence="2">The sequence shown here is derived from an EMBL/GenBank/DDBJ whole genome shotgun (WGS) entry which is preliminary data.</text>
</comment>
<proteinExistence type="predicted"/>
<dbReference type="GO" id="GO:0016491">
    <property type="term" value="F:oxidoreductase activity"/>
    <property type="evidence" value="ECO:0007669"/>
    <property type="project" value="InterPro"/>
</dbReference>
<dbReference type="Pfam" id="PF00107">
    <property type="entry name" value="ADH_zinc_N"/>
    <property type="match status" value="1"/>
</dbReference>
<evidence type="ECO:0000313" key="2">
    <source>
        <dbReference type="EMBL" id="RKP47896.1"/>
    </source>
</evidence>
<dbReference type="InterPro" id="IPR050700">
    <property type="entry name" value="YIM1/Zinc_Alcohol_DH_Fams"/>
</dbReference>
<sequence length="318" mass="34625">MKAVVCTKYGPPEVLQLKEVKKPFPKHDEVCIKIHATAVTASDIYIRGSQLPIQFWLPMRMVLGFTKPRKSIIGMVLAGEIESVGKDIKRFKAGDQVYGVTGLGLGAYAEYKCMKETDSMRGCLSLKPANISYEEATAAAYGGLLALQRVEEGNIQRGQKVLIYGASGTSGTIAIQLAKYYGAEVTGVCSTSHLEFVKSLGADKVIDYTNDDSANSVDRYDFILDAAGKAKGSKIKEMCKKALSPKGKYISIDDGKLELKAVRLAKIKELVEGGYMKPVVDRIYPMDRIVEAHDYVGLGRKRGGVAISIEYSGSSIEE</sequence>
<dbReference type="RefSeq" id="WP_120979187.1">
    <property type="nucleotide sequence ID" value="NZ_RBZM01000010.1"/>
</dbReference>
<dbReference type="InterPro" id="IPR020843">
    <property type="entry name" value="ER"/>
</dbReference>
<accession>A0A494XH16</accession>
<protein>
    <submittedName>
        <fullName evidence="2">NAD(P)-dependent alcohol dehydrogenase</fullName>
    </submittedName>
</protein>
<dbReference type="SUPFAM" id="SSF50129">
    <property type="entry name" value="GroES-like"/>
    <property type="match status" value="1"/>
</dbReference>
<dbReference type="Proteomes" id="UP000282076">
    <property type="component" value="Unassembled WGS sequence"/>
</dbReference>
<dbReference type="AlphaFoldDB" id="A0A494XH16"/>
<dbReference type="InterPro" id="IPR013149">
    <property type="entry name" value="ADH-like_C"/>
</dbReference>
<dbReference type="SMART" id="SM00829">
    <property type="entry name" value="PKS_ER"/>
    <property type="match status" value="1"/>
</dbReference>
<dbReference type="CDD" id="cd08267">
    <property type="entry name" value="MDR1"/>
    <property type="match status" value="1"/>
</dbReference>
<dbReference type="InterPro" id="IPR011032">
    <property type="entry name" value="GroES-like_sf"/>
</dbReference>